<comment type="function">
    <text evidence="9">Catalyzes the pyruvoyl-dependent decarboxylation of aspartate to produce beta-alanine.</text>
</comment>
<keyword evidence="4 9" id="KW-0068">Autocatalytic cleavage</keyword>
<proteinExistence type="inferred from homology"/>
<evidence type="ECO:0000256" key="5">
    <source>
        <dbReference type="ARBA" id="ARBA00023145"/>
    </source>
</evidence>
<evidence type="ECO:0000313" key="14">
    <source>
        <dbReference type="EMBL" id="GLR19623.1"/>
    </source>
</evidence>
<feature type="chain" id="PRO_5041498567" description="Aspartate 1-decarboxylase alpha chain" evidence="9 13">
    <location>
        <begin position="25"/>
        <end position="130"/>
    </location>
</feature>
<comment type="cofactor">
    <cofactor evidence="9 10">
        <name>pyruvate</name>
        <dbReference type="ChEBI" id="CHEBI:15361"/>
    </cofactor>
    <text evidence="9 10">Binds 1 pyruvoyl group covalently per subunit.</text>
</comment>
<dbReference type="InterPro" id="IPR009010">
    <property type="entry name" value="Asp_de-COase-like_dom_sf"/>
</dbReference>
<comment type="similarity">
    <text evidence="9">Belongs to the PanD family.</text>
</comment>
<evidence type="ECO:0000256" key="10">
    <source>
        <dbReference type="PIRSR" id="PIRSR006246-1"/>
    </source>
</evidence>
<dbReference type="AlphaFoldDB" id="A0AA37SXI5"/>
<dbReference type="GO" id="GO:0005829">
    <property type="term" value="C:cytosol"/>
    <property type="evidence" value="ECO:0007669"/>
    <property type="project" value="TreeGrafter"/>
</dbReference>
<organism evidence="14 15">
    <name type="scientific">Portibacter lacus</name>
    <dbReference type="NCBI Taxonomy" id="1099794"/>
    <lineage>
        <taxon>Bacteria</taxon>
        <taxon>Pseudomonadati</taxon>
        <taxon>Bacteroidota</taxon>
        <taxon>Saprospiria</taxon>
        <taxon>Saprospirales</taxon>
        <taxon>Haliscomenobacteraceae</taxon>
        <taxon>Portibacter</taxon>
    </lineage>
</organism>
<keyword evidence="15" id="KW-1185">Reference proteome</keyword>
<keyword evidence="7 9" id="KW-0704">Schiff base</keyword>
<comment type="subcellular location">
    <subcellularLocation>
        <location evidence="9">Cytoplasm</location>
    </subcellularLocation>
</comment>
<evidence type="ECO:0000256" key="1">
    <source>
        <dbReference type="ARBA" id="ARBA00022490"/>
    </source>
</evidence>
<comment type="subunit">
    <text evidence="9">Heterooctamer of four alpha and four beta subunits.</text>
</comment>
<reference evidence="14" key="2">
    <citation type="submission" date="2023-01" db="EMBL/GenBank/DDBJ databases">
        <title>Draft genome sequence of Portibacter lacus strain NBRC 108769.</title>
        <authorList>
            <person name="Sun Q."/>
            <person name="Mori K."/>
        </authorList>
    </citation>
    <scope>NUCLEOTIDE SEQUENCE</scope>
    <source>
        <strain evidence="14">NBRC 108769</strain>
    </source>
</reference>
<dbReference type="Proteomes" id="UP001156666">
    <property type="component" value="Unassembled WGS sequence"/>
</dbReference>
<feature type="chain" id="PRO_5041498566" description="Aspartate 1-decarboxylase beta chain" evidence="9 13">
    <location>
        <begin position="1"/>
        <end position="24"/>
    </location>
</feature>
<protein>
    <recommendedName>
        <fullName evidence="9">Aspartate 1-decarboxylase</fullName>
        <ecNumber evidence="9">4.1.1.11</ecNumber>
    </recommendedName>
    <alternativeName>
        <fullName evidence="9">Aspartate alpha-decarboxylase</fullName>
    </alternativeName>
    <component>
        <recommendedName>
            <fullName evidence="9">Aspartate 1-decarboxylase beta chain</fullName>
        </recommendedName>
    </component>
    <component>
        <recommendedName>
            <fullName evidence="9">Aspartate 1-decarboxylase alpha chain</fullName>
        </recommendedName>
    </component>
</protein>
<sequence>MKIEVLKSKLQQVNVTEANLAYRGSITIDEDLMDEADMHEWELVHVNNATNGTRLITYILKGRRGSGEILMNGGAALHAKKGDKIHILSFCSIKKSKAKSHEPIIILTDDFNKVIGKKRQVKNEKISINN</sequence>
<accession>A0AA37SXI5</accession>
<dbReference type="InterPro" id="IPR003190">
    <property type="entry name" value="Asp_decarbox"/>
</dbReference>
<dbReference type="SUPFAM" id="SSF50692">
    <property type="entry name" value="ADC-like"/>
    <property type="match status" value="1"/>
</dbReference>
<keyword evidence="1 9" id="KW-0963">Cytoplasm</keyword>
<feature type="modified residue" description="Pyruvic acid (Ser)" evidence="9 12">
    <location>
        <position position="25"/>
    </location>
</feature>
<name>A0AA37SXI5_9BACT</name>
<evidence type="ECO:0000256" key="7">
    <source>
        <dbReference type="ARBA" id="ARBA00023270"/>
    </source>
</evidence>
<dbReference type="EMBL" id="BSOH01000031">
    <property type="protein sequence ID" value="GLR19623.1"/>
    <property type="molecule type" value="Genomic_DNA"/>
</dbReference>
<keyword evidence="6 9" id="KW-0456">Lyase</keyword>
<keyword evidence="3 9" id="KW-0210">Decarboxylase</keyword>
<dbReference type="HAMAP" id="MF_00446">
    <property type="entry name" value="PanD"/>
    <property type="match status" value="1"/>
</dbReference>
<evidence type="ECO:0000256" key="4">
    <source>
        <dbReference type="ARBA" id="ARBA00022813"/>
    </source>
</evidence>
<comment type="caution">
    <text evidence="14">The sequence shown here is derived from an EMBL/GenBank/DDBJ whole genome shotgun (WGS) entry which is preliminary data.</text>
</comment>
<keyword evidence="8 9" id="KW-0670">Pyruvate</keyword>
<evidence type="ECO:0000256" key="8">
    <source>
        <dbReference type="ARBA" id="ARBA00023317"/>
    </source>
</evidence>
<evidence type="ECO:0000256" key="12">
    <source>
        <dbReference type="PIRSR" id="PIRSR006246-3"/>
    </source>
</evidence>
<keyword evidence="5 9" id="KW-0865">Zymogen</keyword>
<dbReference type="NCBIfam" id="TIGR00223">
    <property type="entry name" value="panD"/>
    <property type="match status" value="1"/>
</dbReference>
<evidence type="ECO:0000256" key="2">
    <source>
        <dbReference type="ARBA" id="ARBA00022655"/>
    </source>
</evidence>
<evidence type="ECO:0000256" key="6">
    <source>
        <dbReference type="ARBA" id="ARBA00023239"/>
    </source>
</evidence>
<dbReference type="PANTHER" id="PTHR21012:SF0">
    <property type="entry name" value="ASPARTATE 1-DECARBOXYLASE"/>
    <property type="match status" value="1"/>
</dbReference>
<gene>
    <name evidence="14" type="primary">panD_2</name>
    <name evidence="9" type="synonym">panD</name>
    <name evidence="14" type="ORF">GCM10007940_42390</name>
</gene>
<evidence type="ECO:0000313" key="15">
    <source>
        <dbReference type="Proteomes" id="UP001156666"/>
    </source>
</evidence>
<dbReference type="Gene3D" id="2.40.40.20">
    <property type="match status" value="1"/>
</dbReference>
<dbReference type="Pfam" id="PF02261">
    <property type="entry name" value="Asp_decarbox"/>
    <property type="match status" value="1"/>
</dbReference>
<feature type="active site" description="Proton donor" evidence="9 10">
    <location>
        <position position="58"/>
    </location>
</feature>
<evidence type="ECO:0000256" key="11">
    <source>
        <dbReference type="PIRSR" id="PIRSR006246-2"/>
    </source>
</evidence>
<evidence type="ECO:0000256" key="13">
    <source>
        <dbReference type="PIRSR" id="PIRSR006246-5"/>
    </source>
</evidence>
<comment type="PTM">
    <text evidence="9 12">Is synthesized initially as an inactive proenzyme, which is activated by self-cleavage at a specific serine bond to produce a beta-subunit with a hydroxyl group at its C-terminus and an alpha-subunit with a pyruvoyl group at its N-terminus.</text>
</comment>
<feature type="active site" description="Schiff-base intermediate with substrate; via pyruvic acid" evidence="9 10">
    <location>
        <position position="25"/>
    </location>
</feature>
<evidence type="ECO:0000256" key="9">
    <source>
        <dbReference type="HAMAP-Rule" id="MF_00446"/>
    </source>
</evidence>
<evidence type="ECO:0000256" key="3">
    <source>
        <dbReference type="ARBA" id="ARBA00022793"/>
    </source>
</evidence>
<feature type="binding site" evidence="9 11">
    <location>
        <begin position="73"/>
        <end position="75"/>
    </location>
    <ligand>
        <name>substrate</name>
    </ligand>
</feature>
<dbReference type="GO" id="GO:0015940">
    <property type="term" value="P:pantothenate biosynthetic process"/>
    <property type="evidence" value="ECO:0007669"/>
    <property type="project" value="UniProtKB-UniRule"/>
</dbReference>
<dbReference type="PANTHER" id="PTHR21012">
    <property type="entry name" value="ASPARTATE 1-DECARBOXYLASE"/>
    <property type="match status" value="1"/>
</dbReference>
<comment type="pathway">
    <text evidence="9">Cofactor biosynthesis; (R)-pantothenate biosynthesis; beta-alanine from L-aspartate: step 1/1.</text>
</comment>
<dbReference type="PIRSF" id="PIRSF006246">
    <property type="entry name" value="Asp_decarbox"/>
    <property type="match status" value="1"/>
</dbReference>
<comment type="catalytic activity">
    <reaction evidence="9">
        <text>L-aspartate + H(+) = beta-alanine + CO2</text>
        <dbReference type="Rhea" id="RHEA:19497"/>
        <dbReference type="ChEBI" id="CHEBI:15378"/>
        <dbReference type="ChEBI" id="CHEBI:16526"/>
        <dbReference type="ChEBI" id="CHEBI:29991"/>
        <dbReference type="ChEBI" id="CHEBI:57966"/>
        <dbReference type="EC" id="4.1.1.11"/>
    </reaction>
</comment>
<feature type="binding site" evidence="9 11">
    <location>
        <position position="57"/>
    </location>
    <ligand>
        <name>substrate</name>
    </ligand>
</feature>
<reference evidence="14" key="1">
    <citation type="journal article" date="2014" name="Int. J. Syst. Evol. Microbiol.">
        <title>Complete genome sequence of Corynebacterium casei LMG S-19264T (=DSM 44701T), isolated from a smear-ripened cheese.</title>
        <authorList>
            <consortium name="US DOE Joint Genome Institute (JGI-PGF)"/>
            <person name="Walter F."/>
            <person name="Albersmeier A."/>
            <person name="Kalinowski J."/>
            <person name="Ruckert C."/>
        </authorList>
    </citation>
    <scope>NUCLEOTIDE SEQUENCE</scope>
    <source>
        <strain evidence="14">NBRC 108769</strain>
    </source>
</reference>
<dbReference type="GO" id="GO:0004068">
    <property type="term" value="F:aspartate 1-decarboxylase activity"/>
    <property type="evidence" value="ECO:0007669"/>
    <property type="project" value="UniProtKB-UniRule"/>
</dbReference>
<keyword evidence="2 9" id="KW-0566">Pantothenate biosynthesis</keyword>
<dbReference type="RefSeq" id="WP_235295026.1">
    <property type="nucleotide sequence ID" value="NZ_BSOH01000031.1"/>
</dbReference>
<dbReference type="EC" id="4.1.1.11" evidence="9"/>
<dbReference type="GO" id="GO:0006523">
    <property type="term" value="P:alanine biosynthetic process"/>
    <property type="evidence" value="ECO:0007669"/>
    <property type="project" value="InterPro"/>
</dbReference>